<sequence length="124" mass="13371">MPVSALLNRRILVVEDDYFWADELRHGLEKAGAVVHGPVASVEAALDILDPAITVDGAILDLGLRGARAYDVAERLIARRTPFVFVTGYDAGAIPEAYAAVPRFEKPVTFDTILRALSALMPPA</sequence>
<dbReference type="InterPro" id="IPR011006">
    <property type="entry name" value="CheY-like_superfamily"/>
</dbReference>
<dbReference type="EMBL" id="MNAO01000068">
    <property type="protein sequence ID" value="OHV17013.1"/>
    <property type="molecule type" value="Genomic_DNA"/>
</dbReference>
<evidence type="ECO:0000256" key="1">
    <source>
        <dbReference type="PROSITE-ProRule" id="PRU00169"/>
    </source>
</evidence>
<reference evidence="3 4" key="1">
    <citation type="submission" date="2016-10" db="EMBL/GenBank/DDBJ databases">
        <title>Draft genome sequence of Methylobacterium extorquens CP3, a seed endophyte of Crotalaria pumila with plant growth-promoting and metal tolerance properties.</title>
        <authorList>
            <person name="Sanchez-Lopez A.S."/>
            <person name="Van Hamme J.D."/>
            <person name="Thijs S."/>
            <person name="Mcammond B.M."/>
            <person name="Stevens V."/>
            <person name="Gonzalez-Chavez M.D.C."/>
            <person name="Vangronsveld J."/>
        </authorList>
    </citation>
    <scope>NUCLEOTIDE SEQUENCE [LARGE SCALE GENOMIC DNA]</scope>
    <source>
        <strain evidence="3 4">CP3</strain>
    </source>
</reference>
<dbReference type="Gene3D" id="3.40.50.2300">
    <property type="match status" value="1"/>
</dbReference>
<comment type="caution">
    <text evidence="3">The sequence shown here is derived from an EMBL/GenBank/DDBJ whole genome shotgun (WGS) entry which is preliminary data.</text>
</comment>
<evidence type="ECO:0000313" key="4">
    <source>
        <dbReference type="Proteomes" id="UP000180215"/>
    </source>
</evidence>
<keyword evidence="1" id="KW-0597">Phosphoprotein</keyword>
<dbReference type="SUPFAM" id="SSF52172">
    <property type="entry name" value="CheY-like"/>
    <property type="match status" value="1"/>
</dbReference>
<evidence type="ECO:0000259" key="2">
    <source>
        <dbReference type="PROSITE" id="PS50110"/>
    </source>
</evidence>
<feature type="domain" description="Response regulatory" evidence="2">
    <location>
        <begin position="10"/>
        <end position="121"/>
    </location>
</feature>
<organism evidence="3 4">
    <name type="scientific">Methylorubrum extorquens</name>
    <name type="common">Methylobacterium dichloromethanicum</name>
    <name type="synonym">Methylobacterium extorquens</name>
    <dbReference type="NCBI Taxonomy" id="408"/>
    <lineage>
        <taxon>Bacteria</taxon>
        <taxon>Pseudomonadati</taxon>
        <taxon>Pseudomonadota</taxon>
        <taxon>Alphaproteobacteria</taxon>
        <taxon>Hyphomicrobiales</taxon>
        <taxon>Methylobacteriaceae</taxon>
        <taxon>Methylorubrum</taxon>
    </lineage>
</organism>
<dbReference type="AlphaFoldDB" id="A0A1S1P229"/>
<name>A0A1S1P229_METEX</name>
<proteinExistence type="predicted"/>
<gene>
    <name evidence="3" type="ORF">BK022_08280</name>
</gene>
<dbReference type="GO" id="GO:0000160">
    <property type="term" value="P:phosphorelay signal transduction system"/>
    <property type="evidence" value="ECO:0007669"/>
    <property type="project" value="InterPro"/>
</dbReference>
<feature type="modified residue" description="4-aspartylphosphate" evidence="1">
    <location>
        <position position="61"/>
    </location>
</feature>
<protein>
    <submittedName>
        <fullName evidence="3">Response regulator</fullName>
    </submittedName>
</protein>
<dbReference type="PROSITE" id="PS50110">
    <property type="entry name" value="RESPONSE_REGULATORY"/>
    <property type="match status" value="1"/>
</dbReference>
<accession>A0A1S1P229</accession>
<dbReference type="Proteomes" id="UP000180215">
    <property type="component" value="Unassembled WGS sequence"/>
</dbReference>
<evidence type="ECO:0000313" key="3">
    <source>
        <dbReference type="EMBL" id="OHV17013.1"/>
    </source>
</evidence>
<dbReference type="SMART" id="SM00448">
    <property type="entry name" value="REC"/>
    <property type="match status" value="1"/>
</dbReference>
<dbReference type="InterPro" id="IPR001789">
    <property type="entry name" value="Sig_transdc_resp-reg_receiver"/>
</dbReference>